<sequence length="827" mass="87310">MDGTAESGKGRRLLDRATAGIPASLYPVTHVAELPARPAEAVDWPEWVATPVVEALRVSGVETPWRHQAQAASLVREGRHVVISTGTASGKSLAYQLPVLSALVENERASALYLSPTKALGADQLRAVSSLDIKKVRAASFDGDTPLEERDWVRAHANWVFTNPDMLHRGILSSHSRWSRFFRRLSFVVIDECHSYRGVFGSHVALLLRRLRRVAAYYGASPVFVLASATTADPAAFAAKLSGQECVPVTEDGSPRGARTVALWEPPLLSELSGENGAPVRRSAGAEASRILAELVIEGARSLAFVRSRRGAELTALGARRILSEVDSSLAESVAAYRSGYLPEERRALEAALLSGRLLGVATTNALELGVDIAGLDAVVLAGYPGTLASFWQQAGRAGRAGDAALVVFVARDDPLDTYLVHHPAAILDRPVEAAVLDPSNPYVLAPQLACAIAELPLTEPEVAAFGGDAARAVLADLVKEKIIRRRTSGWYWTSRDRPHADVGIRGSGGEQIAVVEADSGRMLGTVDPGSACYAVHPGAVYLHQGSSYVVDELDLETGLALVHAEDPDWTTSPREIVDISVLRTEETRVHGGVTVNLGEVSVSSQVVGYLRRRPSGEVLDQTPLDLPEQSLHTRAVWYTISADLLGPSGDPGGSDGVAGTGGHRPGTEVLEPVGTGGSRVGTEDLGKAPRTCAELDPARVPGALHAAEHAAIGLLPLFATCDRWDIGGVSTAWHENTGEATVFVHDGHPGGAGFADRGFAAIVPWLAATREAIVSCECPAGCPSCVQSPKCGNGNDPLDKAGAVAVLDTVLGALRQHGDRSGHLVV</sequence>
<dbReference type="InterPro" id="IPR018973">
    <property type="entry name" value="MZB"/>
</dbReference>
<reference evidence="6 7" key="1">
    <citation type="journal article" date="2015" name="Genome Announc.">
        <title>Draft Genome Sequence of Norvancomycin-Producing Strain Amycolatopsis orientalis CPCC200066.</title>
        <authorList>
            <person name="Lei X."/>
            <person name="Yuan F."/>
            <person name="Shi Y."/>
            <person name="Li X."/>
            <person name="Wang L."/>
            <person name="Hong B."/>
        </authorList>
    </citation>
    <scope>NUCLEOTIDE SEQUENCE [LARGE SCALE GENOMIC DNA]</scope>
    <source>
        <strain evidence="6 7">B-37</strain>
    </source>
</reference>
<keyword evidence="7" id="KW-1185">Reference proteome</keyword>
<dbReference type="InterPro" id="IPR014001">
    <property type="entry name" value="Helicase_ATP-bd"/>
</dbReference>
<dbReference type="PANTHER" id="PTHR47957">
    <property type="entry name" value="ATP-DEPENDENT HELICASE HRQ1"/>
    <property type="match status" value="1"/>
</dbReference>
<feature type="domain" description="Helicase C-terminal" evidence="5">
    <location>
        <begin position="290"/>
        <end position="443"/>
    </location>
</feature>
<evidence type="ECO:0000313" key="6">
    <source>
        <dbReference type="EMBL" id="ANN14673.1"/>
    </source>
</evidence>
<evidence type="ECO:0000313" key="7">
    <source>
        <dbReference type="Proteomes" id="UP000093695"/>
    </source>
</evidence>
<dbReference type="PROSITE" id="PS51194">
    <property type="entry name" value="HELICASE_CTER"/>
    <property type="match status" value="1"/>
</dbReference>
<dbReference type="FunFam" id="3.40.50.300:FF:001137">
    <property type="entry name" value="DEAD/DEAH box helicase"/>
    <property type="match status" value="1"/>
</dbReference>
<dbReference type="STRING" id="31958.SD37_02720"/>
<dbReference type="RefSeq" id="WP_044853692.1">
    <property type="nucleotide sequence ID" value="NZ_CP016174.1"/>
</dbReference>
<dbReference type="Pfam" id="PF00271">
    <property type="entry name" value="Helicase_C"/>
    <property type="match status" value="1"/>
</dbReference>
<keyword evidence="1" id="KW-0547">Nucleotide-binding</keyword>
<evidence type="ECO:0000259" key="5">
    <source>
        <dbReference type="PROSITE" id="PS51194"/>
    </source>
</evidence>
<dbReference type="eggNOG" id="COG1205">
    <property type="taxonomic scope" value="Bacteria"/>
</dbReference>
<dbReference type="EMBL" id="CP016174">
    <property type="protein sequence ID" value="ANN14673.1"/>
    <property type="molecule type" value="Genomic_DNA"/>
</dbReference>
<dbReference type="Pfam" id="PF09369">
    <property type="entry name" value="MZB"/>
    <property type="match status" value="1"/>
</dbReference>
<protein>
    <submittedName>
        <fullName evidence="6">DEAD/DEAH box helicase</fullName>
    </submittedName>
</protein>
<name>A0A193BR46_AMYOR</name>
<dbReference type="SMART" id="SM00490">
    <property type="entry name" value="HELICc"/>
    <property type="match status" value="1"/>
</dbReference>
<evidence type="ECO:0000256" key="3">
    <source>
        <dbReference type="SAM" id="MobiDB-lite"/>
    </source>
</evidence>
<dbReference type="InterPro" id="IPR055227">
    <property type="entry name" value="HRQ1_WHD"/>
</dbReference>
<dbReference type="InterPro" id="IPR011545">
    <property type="entry name" value="DEAD/DEAH_box_helicase_dom"/>
</dbReference>
<gene>
    <name evidence="6" type="ORF">SD37_02720</name>
</gene>
<proteinExistence type="predicted"/>
<keyword evidence="6" id="KW-0347">Helicase</keyword>
<dbReference type="NCBIfam" id="TIGR03817">
    <property type="entry name" value="DECH_helic"/>
    <property type="match status" value="1"/>
</dbReference>
<dbReference type="GO" id="GO:0043138">
    <property type="term" value="F:3'-5' DNA helicase activity"/>
    <property type="evidence" value="ECO:0007669"/>
    <property type="project" value="TreeGrafter"/>
</dbReference>
<dbReference type="CDD" id="cd17923">
    <property type="entry name" value="DEXHc_Hrq1-like"/>
    <property type="match status" value="1"/>
</dbReference>
<dbReference type="InterPro" id="IPR022307">
    <property type="entry name" value="Helicase_put_actinobac"/>
</dbReference>
<dbReference type="InterPro" id="IPR001650">
    <property type="entry name" value="Helicase_C-like"/>
</dbReference>
<dbReference type="SUPFAM" id="SSF52540">
    <property type="entry name" value="P-loop containing nucleoside triphosphate hydrolases"/>
    <property type="match status" value="1"/>
</dbReference>
<dbReference type="KEGG" id="aori:SD37_02720"/>
<dbReference type="GO" id="GO:0003676">
    <property type="term" value="F:nucleic acid binding"/>
    <property type="evidence" value="ECO:0007669"/>
    <property type="project" value="InterPro"/>
</dbReference>
<dbReference type="InterPro" id="IPR027417">
    <property type="entry name" value="P-loop_NTPase"/>
</dbReference>
<dbReference type="Pfam" id="PF22982">
    <property type="entry name" value="WHD_HRQ1"/>
    <property type="match status" value="1"/>
</dbReference>
<evidence type="ECO:0000259" key="4">
    <source>
        <dbReference type="PROSITE" id="PS51192"/>
    </source>
</evidence>
<keyword evidence="2" id="KW-0067">ATP-binding</keyword>
<dbReference type="Gene3D" id="3.40.50.300">
    <property type="entry name" value="P-loop containing nucleotide triphosphate hydrolases"/>
    <property type="match status" value="2"/>
</dbReference>
<organism evidence="6 7">
    <name type="scientific">Amycolatopsis orientalis</name>
    <name type="common">Nocardia orientalis</name>
    <dbReference type="NCBI Taxonomy" id="31958"/>
    <lineage>
        <taxon>Bacteria</taxon>
        <taxon>Bacillati</taxon>
        <taxon>Actinomycetota</taxon>
        <taxon>Actinomycetes</taxon>
        <taxon>Pseudonocardiales</taxon>
        <taxon>Pseudonocardiaceae</taxon>
        <taxon>Amycolatopsis</taxon>
    </lineage>
</organism>
<evidence type="ECO:0000256" key="1">
    <source>
        <dbReference type="ARBA" id="ARBA00022741"/>
    </source>
</evidence>
<dbReference type="PANTHER" id="PTHR47957:SF3">
    <property type="entry name" value="ATP-DEPENDENT HELICASE HRQ1"/>
    <property type="match status" value="1"/>
</dbReference>
<feature type="compositionally biased region" description="Gly residues" evidence="3">
    <location>
        <begin position="650"/>
        <end position="665"/>
    </location>
</feature>
<dbReference type="PROSITE" id="PS51192">
    <property type="entry name" value="HELICASE_ATP_BIND_1"/>
    <property type="match status" value="1"/>
</dbReference>
<accession>A0A193BR46</accession>
<dbReference type="SMART" id="SM00487">
    <property type="entry name" value="DEXDc"/>
    <property type="match status" value="1"/>
</dbReference>
<dbReference type="CDD" id="cd18797">
    <property type="entry name" value="SF2_C_Hrq"/>
    <property type="match status" value="1"/>
</dbReference>
<dbReference type="GO" id="GO:0006289">
    <property type="term" value="P:nucleotide-excision repair"/>
    <property type="evidence" value="ECO:0007669"/>
    <property type="project" value="TreeGrafter"/>
</dbReference>
<dbReference type="GO" id="GO:0036297">
    <property type="term" value="P:interstrand cross-link repair"/>
    <property type="evidence" value="ECO:0007669"/>
    <property type="project" value="TreeGrafter"/>
</dbReference>
<feature type="domain" description="Helicase ATP-binding" evidence="4">
    <location>
        <begin position="72"/>
        <end position="249"/>
    </location>
</feature>
<feature type="region of interest" description="Disordered" evidence="3">
    <location>
        <begin position="649"/>
        <end position="686"/>
    </location>
</feature>
<dbReference type="GO" id="GO:0005524">
    <property type="term" value="F:ATP binding"/>
    <property type="evidence" value="ECO:0007669"/>
    <property type="project" value="UniProtKB-KW"/>
</dbReference>
<keyword evidence="6" id="KW-0378">Hydrolase</keyword>
<dbReference type="Pfam" id="PF00270">
    <property type="entry name" value="DEAD"/>
    <property type="match status" value="1"/>
</dbReference>
<evidence type="ECO:0000256" key="2">
    <source>
        <dbReference type="ARBA" id="ARBA00022840"/>
    </source>
</evidence>
<dbReference type="AlphaFoldDB" id="A0A193BR46"/>
<dbReference type="Proteomes" id="UP000093695">
    <property type="component" value="Chromosome"/>
</dbReference>